<reference evidence="1 2" key="1">
    <citation type="submission" date="2024-11" db="EMBL/GenBank/DDBJ databases">
        <authorList>
            <person name="Lucas J.A."/>
        </authorList>
    </citation>
    <scope>NUCLEOTIDE SEQUENCE [LARGE SCALE GENOMIC DNA]</scope>
    <source>
        <strain evidence="1 2">Z 5.4</strain>
    </source>
</reference>
<sequence>MIVVTAVGTIVEVNKATALCDAEIASKITSDEIAALIFFAG</sequence>
<dbReference type="EMBL" id="JBJHQH010000015">
    <property type="protein sequence ID" value="MFK9093475.1"/>
    <property type="molecule type" value="Genomic_DNA"/>
</dbReference>
<evidence type="ECO:0000313" key="2">
    <source>
        <dbReference type="Proteomes" id="UP001623041"/>
    </source>
</evidence>
<dbReference type="RefSeq" id="WP_406581989.1">
    <property type="nucleotide sequence ID" value="NZ_JBJHQH010000015.1"/>
</dbReference>
<evidence type="ECO:0000313" key="1">
    <source>
        <dbReference type="EMBL" id="MFK9093475.1"/>
    </source>
</evidence>
<dbReference type="Proteomes" id="UP001623041">
    <property type="component" value="Unassembled WGS sequence"/>
</dbReference>
<protein>
    <submittedName>
        <fullName evidence="1">Uncharacterized protein</fullName>
    </submittedName>
</protein>
<accession>A0ABW8RJ06</accession>
<organism evidence="1 2">
    <name type="scientific">Bacillus salipaludis</name>
    <dbReference type="NCBI Taxonomy" id="2547811"/>
    <lineage>
        <taxon>Bacteria</taxon>
        <taxon>Bacillati</taxon>
        <taxon>Bacillota</taxon>
        <taxon>Bacilli</taxon>
        <taxon>Bacillales</taxon>
        <taxon>Bacillaceae</taxon>
        <taxon>Bacillus</taxon>
    </lineage>
</organism>
<gene>
    <name evidence="1" type="ORF">ACJEBI_18570</name>
</gene>
<name>A0ABW8RJ06_9BACI</name>
<comment type="caution">
    <text evidence="1">The sequence shown here is derived from an EMBL/GenBank/DDBJ whole genome shotgun (WGS) entry which is preliminary data.</text>
</comment>
<proteinExistence type="predicted"/>
<keyword evidence="2" id="KW-1185">Reference proteome</keyword>